<feature type="compositionally biased region" description="Polar residues" evidence="1">
    <location>
        <begin position="548"/>
        <end position="563"/>
    </location>
</feature>
<feature type="compositionally biased region" description="Basic and acidic residues" evidence="1">
    <location>
        <begin position="530"/>
        <end position="547"/>
    </location>
</feature>
<name>A0A9N9WW37_9DIPT</name>
<dbReference type="InterPro" id="IPR036508">
    <property type="entry name" value="Chitin-bd_dom_sf"/>
</dbReference>
<feature type="region of interest" description="Disordered" evidence="1">
    <location>
        <begin position="522"/>
        <end position="563"/>
    </location>
</feature>
<evidence type="ECO:0000256" key="2">
    <source>
        <dbReference type="SAM" id="Phobius"/>
    </source>
</evidence>
<dbReference type="SMART" id="SM00494">
    <property type="entry name" value="ChtBD2"/>
    <property type="match status" value="1"/>
</dbReference>
<dbReference type="Gene3D" id="2.170.140.10">
    <property type="entry name" value="Chitin binding domain"/>
    <property type="match status" value="1"/>
</dbReference>
<dbReference type="Pfam" id="PF01607">
    <property type="entry name" value="CBM_14"/>
    <property type="match status" value="1"/>
</dbReference>
<feature type="compositionally biased region" description="Polar residues" evidence="1">
    <location>
        <begin position="284"/>
        <end position="305"/>
    </location>
</feature>
<feature type="compositionally biased region" description="Polar residues" evidence="1">
    <location>
        <begin position="371"/>
        <end position="383"/>
    </location>
</feature>
<dbReference type="SUPFAM" id="SSF57625">
    <property type="entry name" value="Invertebrate chitin-binding proteins"/>
    <property type="match status" value="1"/>
</dbReference>
<dbReference type="PANTHER" id="PTHR22933">
    <property type="entry name" value="FI18007P1-RELATED"/>
    <property type="match status" value="1"/>
</dbReference>
<keyword evidence="5" id="KW-1185">Reference proteome</keyword>
<protein>
    <recommendedName>
        <fullName evidence="3">Chitin-binding type-2 domain-containing protein</fullName>
    </recommendedName>
</protein>
<keyword evidence="2" id="KW-1133">Transmembrane helix</keyword>
<dbReference type="GO" id="GO:0008061">
    <property type="term" value="F:chitin binding"/>
    <property type="evidence" value="ECO:0007669"/>
    <property type="project" value="InterPro"/>
</dbReference>
<keyword evidence="2" id="KW-0812">Transmembrane</keyword>
<reference evidence="4" key="1">
    <citation type="submission" date="2022-01" db="EMBL/GenBank/DDBJ databases">
        <authorList>
            <person name="King R."/>
        </authorList>
    </citation>
    <scope>NUCLEOTIDE SEQUENCE</scope>
</reference>
<dbReference type="Proteomes" id="UP001153620">
    <property type="component" value="Chromosome 3"/>
</dbReference>
<dbReference type="OrthoDB" id="6379319at2759"/>
<feature type="transmembrane region" description="Helical" evidence="2">
    <location>
        <begin position="7"/>
        <end position="26"/>
    </location>
</feature>
<dbReference type="GO" id="GO:0005576">
    <property type="term" value="C:extracellular region"/>
    <property type="evidence" value="ECO:0007669"/>
    <property type="project" value="InterPro"/>
</dbReference>
<evidence type="ECO:0000256" key="1">
    <source>
        <dbReference type="SAM" id="MobiDB-lite"/>
    </source>
</evidence>
<evidence type="ECO:0000313" key="4">
    <source>
        <dbReference type="EMBL" id="CAG9808459.1"/>
    </source>
</evidence>
<accession>A0A9N9WW37</accession>
<feature type="region of interest" description="Disordered" evidence="1">
    <location>
        <begin position="226"/>
        <end position="305"/>
    </location>
</feature>
<dbReference type="InterPro" id="IPR002557">
    <property type="entry name" value="Chitin-bd_dom"/>
</dbReference>
<dbReference type="EMBL" id="OU895879">
    <property type="protein sequence ID" value="CAG9808459.1"/>
    <property type="molecule type" value="Genomic_DNA"/>
</dbReference>
<keyword evidence="2" id="KW-0472">Membrane</keyword>
<dbReference type="PROSITE" id="PS50940">
    <property type="entry name" value="CHIT_BIND_II"/>
    <property type="match status" value="1"/>
</dbReference>
<dbReference type="AlphaFoldDB" id="A0A9N9WW37"/>
<dbReference type="InterPro" id="IPR052976">
    <property type="entry name" value="Scoloptoxin-like"/>
</dbReference>
<sequence>MKKSTTAVMAFPFVYWIIILLSAGILDARTTGNIRELAGTPNGLVPRTSFTCSGRPPGYYADVETDCQVYHLCEQGRQYSYTCPNATLFQQRMLVCDHWYMVNCSKSEENYRFNDLIGQRDQPFVSDIDVQNRTPRSDILDRPYAPDYKGESFRKQIVQSNFPSLQNAISGIDLSKNINRKYEILETQASSNILPPQIDSNSLDPTLLPASEEFPQFDKFNDRRNAFSGESEESNGKGLLPPPTGFEPPRVLPNSNDQFRATEERRLRDLGLPLATPTRPTRTKASQPTAQNVKQGTKKPGSQTFNPDKNYAAFEHFFPSGKATHDDYDFSKYFPRREGVQTTRKAATSNFNARFNNDNNKKSPVGPPATQRPTQFNSGVNRNVQRPVATTARPVVRQQPIVVATKAPVTFKAVATTKATPRVNKPVTPASIKVAAPVKVTTQATFAAQRQQQVTKTPTSFQNQVTQAAPRTQQKQQGRISVPSQDLELPFDIVKVYDDATTRGPPVYYDLKEKISEWRVPDNGLIPPKFDNETDSSPKRSLLEEGNHGQNSDIQSSETRRFGNSKTVKIQYKDLQKYFAIPEIEFPIEDYGRDGYDKDDAVNSFQVKIPYREGNNKVSAGERYYYLEHSHCNPECHPYFFKPGRCEPCIKL</sequence>
<evidence type="ECO:0000259" key="3">
    <source>
        <dbReference type="PROSITE" id="PS50940"/>
    </source>
</evidence>
<gene>
    <name evidence="4" type="ORF">CHIRRI_LOCUS11298</name>
</gene>
<dbReference type="PANTHER" id="PTHR22933:SF44">
    <property type="entry name" value="RE15157P"/>
    <property type="match status" value="1"/>
</dbReference>
<feature type="compositionally biased region" description="Basic and acidic residues" evidence="1">
    <location>
        <begin position="260"/>
        <end position="269"/>
    </location>
</feature>
<proteinExistence type="predicted"/>
<evidence type="ECO:0000313" key="5">
    <source>
        <dbReference type="Proteomes" id="UP001153620"/>
    </source>
</evidence>
<feature type="domain" description="Chitin-binding type-2" evidence="3">
    <location>
        <begin position="49"/>
        <end position="106"/>
    </location>
</feature>
<organism evidence="4 5">
    <name type="scientific">Chironomus riparius</name>
    <dbReference type="NCBI Taxonomy" id="315576"/>
    <lineage>
        <taxon>Eukaryota</taxon>
        <taxon>Metazoa</taxon>
        <taxon>Ecdysozoa</taxon>
        <taxon>Arthropoda</taxon>
        <taxon>Hexapoda</taxon>
        <taxon>Insecta</taxon>
        <taxon>Pterygota</taxon>
        <taxon>Neoptera</taxon>
        <taxon>Endopterygota</taxon>
        <taxon>Diptera</taxon>
        <taxon>Nematocera</taxon>
        <taxon>Chironomoidea</taxon>
        <taxon>Chironomidae</taxon>
        <taxon>Chironominae</taxon>
        <taxon>Chironomus</taxon>
    </lineage>
</organism>
<feature type="region of interest" description="Disordered" evidence="1">
    <location>
        <begin position="349"/>
        <end position="383"/>
    </location>
</feature>
<reference evidence="4" key="2">
    <citation type="submission" date="2022-10" db="EMBL/GenBank/DDBJ databases">
        <authorList>
            <consortium name="ENA_rothamsted_submissions"/>
            <consortium name="culmorum"/>
            <person name="King R."/>
        </authorList>
    </citation>
    <scope>NUCLEOTIDE SEQUENCE</scope>
</reference>